<reference evidence="1" key="1">
    <citation type="journal article" date="2020" name="Stud. Mycol.">
        <title>101 Dothideomycetes genomes: a test case for predicting lifestyles and emergence of pathogens.</title>
        <authorList>
            <person name="Haridas S."/>
            <person name="Albert R."/>
            <person name="Binder M."/>
            <person name="Bloem J."/>
            <person name="Labutti K."/>
            <person name="Salamov A."/>
            <person name="Andreopoulos B."/>
            <person name="Baker S."/>
            <person name="Barry K."/>
            <person name="Bills G."/>
            <person name="Bluhm B."/>
            <person name="Cannon C."/>
            <person name="Castanera R."/>
            <person name="Culley D."/>
            <person name="Daum C."/>
            <person name="Ezra D."/>
            <person name="Gonzalez J."/>
            <person name="Henrissat B."/>
            <person name="Kuo A."/>
            <person name="Liang C."/>
            <person name="Lipzen A."/>
            <person name="Lutzoni F."/>
            <person name="Magnuson J."/>
            <person name="Mondo S."/>
            <person name="Nolan M."/>
            <person name="Ohm R."/>
            <person name="Pangilinan J."/>
            <person name="Park H.-J."/>
            <person name="Ramirez L."/>
            <person name="Alfaro M."/>
            <person name="Sun H."/>
            <person name="Tritt A."/>
            <person name="Yoshinaga Y."/>
            <person name="Zwiers L.-H."/>
            <person name="Turgeon B."/>
            <person name="Goodwin S."/>
            <person name="Spatafora J."/>
            <person name="Crous P."/>
            <person name="Grigoriev I."/>
        </authorList>
    </citation>
    <scope>NUCLEOTIDE SEQUENCE</scope>
    <source>
        <strain evidence="1">ATCC 200398</strain>
    </source>
</reference>
<dbReference type="Proteomes" id="UP000799755">
    <property type="component" value="Unassembled WGS sequence"/>
</dbReference>
<protein>
    <submittedName>
        <fullName evidence="1">Uncharacterized protein</fullName>
    </submittedName>
</protein>
<comment type="caution">
    <text evidence="1">The sequence shown here is derived from an EMBL/GenBank/DDBJ whole genome shotgun (WGS) entry which is preliminary data.</text>
</comment>
<name>A0ACB6R8B2_9PLEO</name>
<dbReference type="EMBL" id="MU003496">
    <property type="protein sequence ID" value="KAF2475499.1"/>
    <property type="molecule type" value="Genomic_DNA"/>
</dbReference>
<gene>
    <name evidence="1" type="ORF">BDR25DRAFT_350855</name>
</gene>
<sequence>MASSTMPSSSLLRVTVLSYLIFITAIIILALSLAEIVMEAKVLTAFSSGLQVQLPGTSLAEWLFIPLRPMNLDTGPTEAIFVAGAFGVVCGLFEVAWLLAIWFGVKGVVVSIIRILGRIACIITFAATAGDLALLAYVLVVESKNKLPDLFLQWRDYDFTREYWVCKALPSRIVNAEDLYGFPVCQHALMGTLESCEICAYSAFDTFNRAVRVECCAGLEKWSFGFSERIEE</sequence>
<organism evidence="1 2">
    <name type="scientific">Lindgomyces ingoldianus</name>
    <dbReference type="NCBI Taxonomy" id="673940"/>
    <lineage>
        <taxon>Eukaryota</taxon>
        <taxon>Fungi</taxon>
        <taxon>Dikarya</taxon>
        <taxon>Ascomycota</taxon>
        <taxon>Pezizomycotina</taxon>
        <taxon>Dothideomycetes</taxon>
        <taxon>Pleosporomycetidae</taxon>
        <taxon>Pleosporales</taxon>
        <taxon>Lindgomycetaceae</taxon>
        <taxon>Lindgomyces</taxon>
    </lineage>
</organism>
<keyword evidence="2" id="KW-1185">Reference proteome</keyword>
<proteinExistence type="predicted"/>
<accession>A0ACB6R8B2</accession>
<evidence type="ECO:0000313" key="2">
    <source>
        <dbReference type="Proteomes" id="UP000799755"/>
    </source>
</evidence>
<evidence type="ECO:0000313" key="1">
    <source>
        <dbReference type="EMBL" id="KAF2475499.1"/>
    </source>
</evidence>